<dbReference type="EMBL" id="BLAY01000123">
    <property type="protein sequence ID" value="GET41450.1"/>
    <property type="molecule type" value="Genomic_DNA"/>
</dbReference>
<organism evidence="2 3">
    <name type="scientific">Microseira wollei NIES-4236</name>
    <dbReference type="NCBI Taxonomy" id="2530354"/>
    <lineage>
        <taxon>Bacteria</taxon>
        <taxon>Bacillati</taxon>
        <taxon>Cyanobacteriota</taxon>
        <taxon>Cyanophyceae</taxon>
        <taxon>Oscillatoriophycideae</taxon>
        <taxon>Aerosakkonematales</taxon>
        <taxon>Aerosakkonemataceae</taxon>
        <taxon>Microseira</taxon>
    </lineage>
</organism>
<dbReference type="CDD" id="cd00093">
    <property type="entry name" value="HTH_XRE"/>
    <property type="match status" value="1"/>
</dbReference>
<accession>A0AAV3XHS0</accession>
<dbReference type="SUPFAM" id="SSF47413">
    <property type="entry name" value="lambda repressor-like DNA-binding domains"/>
    <property type="match status" value="1"/>
</dbReference>
<feature type="domain" description="HTH cro/C1-type" evidence="1">
    <location>
        <begin position="8"/>
        <end position="63"/>
    </location>
</feature>
<keyword evidence="3" id="KW-1185">Reference proteome</keyword>
<proteinExistence type="predicted"/>
<dbReference type="Pfam" id="PF01381">
    <property type="entry name" value="HTH_3"/>
    <property type="match status" value="1"/>
</dbReference>
<dbReference type="GO" id="GO:0003677">
    <property type="term" value="F:DNA binding"/>
    <property type="evidence" value="ECO:0007669"/>
    <property type="project" value="InterPro"/>
</dbReference>
<evidence type="ECO:0000259" key="1">
    <source>
        <dbReference type="PROSITE" id="PS50943"/>
    </source>
</evidence>
<evidence type="ECO:0000313" key="2">
    <source>
        <dbReference type="EMBL" id="GET41450.1"/>
    </source>
</evidence>
<evidence type="ECO:0000313" key="3">
    <source>
        <dbReference type="Proteomes" id="UP001050975"/>
    </source>
</evidence>
<protein>
    <recommendedName>
        <fullName evidence="1">HTH cro/C1-type domain-containing protein</fullName>
    </recommendedName>
</protein>
<dbReference type="InterPro" id="IPR001387">
    <property type="entry name" value="Cro/C1-type_HTH"/>
</dbReference>
<comment type="caution">
    <text evidence="2">The sequence shown here is derived from an EMBL/GenBank/DDBJ whole genome shotgun (WGS) entry which is preliminary data.</text>
</comment>
<dbReference type="Proteomes" id="UP001050975">
    <property type="component" value="Unassembled WGS sequence"/>
</dbReference>
<sequence length="79" mass="8792">MGRAGKALKQVLETYDISQYSIAVALGIERNSVYRWVHEIRDPTAETVVDLVKALETVNPAAAEAFIKLYLVDALENNE</sequence>
<dbReference type="AlphaFoldDB" id="A0AAV3XHS0"/>
<dbReference type="PROSITE" id="PS50943">
    <property type="entry name" value="HTH_CROC1"/>
    <property type="match status" value="1"/>
</dbReference>
<dbReference type="InterPro" id="IPR010982">
    <property type="entry name" value="Lambda_DNA-bd_dom_sf"/>
</dbReference>
<gene>
    <name evidence="2" type="ORF">MiSe_62620</name>
</gene>
<reference evidence="2" key="1">
    <citation type="submission" date="2019-10" db="EMBL/GenBank/DDBJ databases">
        <title>Draft genome sequece of Microseira wollei NIES-4236.</title>
        <authorList>
            <person name="Yamaguchi H."/>
            <person name="Suzuki S."/>
            <person name="Kawachi M."/>
        </authorList>
    </citation>
    <scope>NUCLEOTIDE SEQUENCE</scope>
    <source>
        <strain evidence="2">NIES-4236</strain>
    </source>
</reference>
<dbReference type="RefSeq" id="WP_226587774.1">
    <property type="nucleotide sequence ID" value="NZ_BLAY01000123.1"/>
</dbReference>
<name>A0AAV3XHS0_9CYAN</name>
<dbReference type="Gene3D" id="1.10.260.40">
    <property type="entry name" value="lambda repressor-like DNA-binding domains"/>
    <property type="match status" value="1"/>
</dbReference>